<reference evidence="2 3" key="1">
    <citation type="submission" date="2018-12" db="EMBL/GenBank/DDBJ databases">
        <title>Unveiling genomic diversity among members of the Bifidobacterium pseudolongum species, a widely distributed gut commensal of the animal kingdom.</title>
        <authorList>
            <person name="Lugli G.A."/>
            <person name="Duranti S."/>
            <person name="Albert K."/>
            <person name="Mancabelli L."/>
            <person name="Napoli S."/>
            <person name="Viappiani A."/>
            <person name="Anzalone R."/>
            <person name="Longhi G."/>
            <person name="Milani C."/>
            <person name="Turroni F."/>
            <person name="Alessandri G."/>
            <person name="Sela D.A."/>
            <person name="Van Sinderen D."/>
            <person name="Ventura M."/>
        </authorList>
    </citation>
    <scope>NUCLEOTIDE SEQUENCE [LARGE SCALE GENOMIC DNA]</scope>
    <source>
        <strain evidence="2 3">2093B</strain>
    </source>
</reference>
<evidence type="ECO:0000313" key="3">
    <source>
        <dbReference type="Proteomes" id="UP000292568"/>
    </source>
</evidence>
<keyword evidence="2" id="KW-0489">Methyltransferase</keyword>
<dbReference type="AlphaFoldDB" id="A0A4Q5A3A4"/>
<gene>
    <name evidence="2" type="ORF">PG2093B_0400</name>
</gene>
<dbReference type="PANTHER" id="PTHR35149:SF1">
    <property type="entry name" value="DUF5655 DOMAIN-CONTAINING PROTEIN"/>
    <property type="match status" value="1"/>
</dbReference>
<dbReference type="GO" id="GO:0032259">
    <property type="term" value="P:methylation"/>
    <property type="evidence" value="ECO:0007669"/>
    <property type="project" value="UniProtKB-KW"/>
</dbReference>
<protein>
    <submittedName>
        <fullName evidence="2">Type I restriction-modification system DNA methylase</fullName>
    </submittedName>
</protein>
<dbReference type="Pfam" id="PF07510">
    <property type="entry name" value="GmrSD_C"/>
    <property type="match status" value="1"/>
</dbReference>
<sequence length="569" mass="65673">MFLLALWEICTERNNDGNLSADDKRIISEMGGDIKRRLLVNRNVSDPHLQLLEDDAAIYKELIRAIDASAFGTKEAPRVNKNRVFMKRYNHILAMLKDPDDFPSMDALSGFYEKLMDVVILQIAASSIGDAFNIFSSLNSKGLPLTLVDLLKSEFLSMDSNRTDPHESTLEEQWEELAHIFIRPGTDGDVDTTAFTQFFLNNYDAFESDTKSSITKSKALYRYQDVIKHKQPTSRLNGRTYLQEMISRARAYAAIIQLSDEPNDGALFNSPDIQQLLAELRQLESTQAYPLLLFLFVKASKLELEETQMTTILRAFVTFYVRRNIAEYPKSSNIRSRLIGLIRAIDGTDDTEADALRGDDIVRAIVHALKDMSRDDEDFGNEILQRPIYEQNRKTARFVLIDLEHGLQQSNHVSLSTKARPLDLNDVFPNGKPRWTIEHILPEGKLPEHWQRMIVPEHPEDAEDIKDDYTHRFGNLTLTAYNENMQQKPFADPEHPVAAEDTHYNRSKRDYKDNGEYVGMRSQLQINTSIPRPGERIEDKTSWTIDDIKRRSEWFRDEMLKRYRFPDVD</sequence>
<dbReference type="PANTHER" id="PTHR35149">
    <property type="entry name" value="SLL5132 PROTEIN"/>
    <property type="match status" value="1"/>
</dbReference>
<dbReference type="GO" id="GO:0008168">
    <property type="term" value="F:methyltransferase activity"/>
    <property type="evidence" value="ECO:0007669"/>
    <property type="project" value="UniProtKB-KW"/>
</dbReference>
<name>A0A4Q5A3A4_9BIFI</name>
<dbReference type="Proteomes" id="UP000292568">
    <property type="component" value="Unassembled WGS sequence"/>
</dbReference>
<feature type="domain" description="GmrSD restriction endonucleases C-terminal" evidence="1">
    <location>
        <begin position="375"/>
        <end position="555"/>
    </location>
</feature>
<comment type="caution">
    <text evidence="2">The sequence shown here is derived from an EMBL/GenBank/DDBJ whole genome shotgun (WGS) entry which is preliminary data.</text>
</comment>
<dbReference type="InterPro" id="IPR011089">
    <property type="entry name" value="GmrSD_C"/>
</dbReference>
<keyword evidence="2" id="KW-0808">Transferase</keyword>
<dbReference type="EMBL" id="RYUH01000007">
    <property type="protein sequence ID" value="RYQ11291.1"/>
    <property type="molecule type" value="Genomic_DNA"/>
</dbReference>
<organism evidence="2 3">
    <name type="scientific">Bifidobacterium pseudolongum subsp. globosum</name>
    <dbReference type="NCBI Taxonomy" id="1690"/>
    <lineage>
        <taxon>Bacteria</taxon>
        <taxon>Bacillati</taxon>
        <taxon>Actinomycetota</taxon>
        <taxon>Actinomycetes</taxon>
        <taxon>Bifidobacteriales</taxon>
        <taxon>Bifidobacteriaceae</taxon>
        <taxon>Bifidobacterium</taxon>
    </lineage>
</organism>
<proteinExistence type="predicted"/>
<evidence type="ECO:0000313" key="2">
    <source>
        <dbReference type="EMBL" id="RYQ11291.1"/>
    </source>
</evidence>
<evidence type="ECO:0000259" key="1">
    <source>
        <dbReference type="Pfam" id="PF07510"/>
    </source>
</evidence>
<accession>A0A4Q5A3A4</accession>